<name>A0ABQ6ZKP5_9GAMM</name>
<keyword evidence="3" id="KW-1185">Reference proteome</keyword>
<dbReference type="Proteomes" id="UP000781710">
    <property type="component" value="Unassembled WGS sequence"/>
</dbReference>
<dbReference type="SMART" id="SM00671">
    <property type="entry name" value="SEL1"/>
    <property type="match status" value="1"/>
</dbReference>
<reference evidence="2 3" key="1">
    <citation type="submission" date="2017-10" db="EMBL/GenBank/DDBJ databases">
        <title>Whole genome sequencing of members of genus Pseudoxanthomonas.</title>
        <authorList>
            <person name="Kumar S."/>
            <person name="Bansal K."/>
            <person name="Kaur A."/>
            <person name="Patil P."/>
            <person name="Sharma S."/>
            <person name="Patil P.B."/>
        </authorList>
    </citation>
    <scope>NUCLEOTIDE SEQUENCE [LARGE SCALE GENOMIC DNA]</scope>
    <source>
        <strain evidence="2 3">DSM 17109</strain>
    </source>
</reference>
<evidence type="ECO:0000313" key="3">
    <source>
        <dbReference type="Proteomes" id="UP000781710"/>
    </source>
</evidence>
<evidence type="ECO:0000313" key="2">
    <source>
        <dbReference type="EMBL" id="KAF1726644.1"/>
    </source>
</evidence>
<accession>A0ABQ6ZKP5</accession>
<dbReference type="Gene3D" id="1.25.40.10">
    <property type="entry name" value="Tetratricopeptide repeat domain"/>
    <property type="match status" value="1"/>
</dbReference>
<organism evidence="2 3">
    <name type="scientific">Pseudoxanthomonas japonensis</name>
    <dbReference type="NCBI Taxonomy" id="69284"/>
    <lineage>
        <taxon>Bacteria</taxon>
        <taxon>Pseudomonadati</taxon>
        <taxon>Pseudomonadota</taxon>
        <taxon>Gammaproteobacteria</taxon>
        <taxon>Lysobacterales</taxon>
        <taxon>Lysobacteraceae</taxon>
        <taxon>Pseudoxanthomonas</taxon>
    </lineage>
</organism>
<dbReference type="SUPFAM" id="SSF81901">
    <property type="entry name" value="HCP-like"/>
    <property type="match status" value="1"/>
</dbReference>
<sequence>MVAAGFLDSHPDLMYRSRGLDRYGEREFEEAFQQFRRAAYYSDKPSQAIVGEMLWIGLGVPKDRALAYVWMDLAAERGYLSFVEKRKLYWDQLDESERGRAQQEGAAIRADYSDAVAEQRLHYMLRRERSKMTGSRLASLANPVQISVPGVGTLDSSQYYHPKYWEPKEYRAWQDSIWQELRIGKVSVGDVQQLSDADAPGEPVSKPANGQPSDPAAPAKEE</sequence>
<dbReference type="InterPro" id="IPR011990">
    <property type="entry name" value="TPR-like_helical_dom_sf"/>
</dbReference>
<proteinExistence type="predicted"/>
<protein>
    <recommendedName>
        <fullName evidence="4">Sel1 repeat family protein</fullName>
    </recommendedName>
</protein>
<gene>
    <name evidence="2" type="ORF">CSC78_03575</name>
</gene>
<comment type="caution">
    <text evidence="2">The sequence shown here is derived from an EMBL/GenBank/DDBJ whole genome shotgun (WGS) entry which is preliminary data.</text>
</comment>
<evidence type="ECO:0008006" key="4">
    <source>
        <dbReference type="Google" id="ProtNLM"/>
    </source>
</evidence>
<dbReference type="EMBL" id="PDWW01000003">
    <property type="protein sequence ID" value="KAF1726644.1"/>
    <property type="molecule type" value="Genomic_DNA"/>
</dbReference>
<evidence type="ECO:0000256" key="1">
    <source>
        <dbReference type="SAM" id="MobiDB-lite"/>
    </source>
</evidence>
<dbReference type="InterPro" id="IPR006597">
    <property type="entry name" value="Sel1-like"/>
</dbReference>
<feature type="region of interest" description="Disordered" evidence="1">
    <location>
        <begin position="192"/>
        <end position="222"/>
    </location>
</feature>